<feature type="transmembrane region" description="Helical" evidence="1">
    <location>
        <begin position="61"/>
        <end position="78"/>
    </location>
</feature>
<gene>
    <name evidence="2" type="ORF">SAMN04488065_0452</name>
</gene>
<feature type="transmembrane region" description="Helical" evidence="1">
    <location>
        <begin position="252"/>
        <end position="274"/>
    </location>
</feature>
<accession>A0A1H3W265</accession>
<feature type="transmembrane region" description="Helical" evidence="1">
    <location>
        <begin position="123"/>
        <end position="142"/>
    </location>
</feature>
<dbReference type="EMBL" id="FNQT01000001">
    <property type="protein sequence ID" value="SDZ80504.1"/>
    <property type="molecule type" value="Genomic_DNA"/>
</dbReference>
<proteinExistence type="predicted"/>
<name>A0A1H3W265_9EURY</name>
<keyword evidence="1" id="KW-0472">Membrane</keyword>
<protein>
    <submittedName>
        <fullName evidence="2">Uncharacterized protein</fullName>
    </submittedName>
</protein>
<organism evidence="2 3">
    <name type="scientific">Haloplanus vescus</name>
    <dbReference type="NCBI Taxonomy" id="555874"/>
    <lineage>
        <taxon>Archaea</taxon>
        <taxon>Methanobacteriati</taxon>
        <taxon>Methanobacteriota</taxon>
        <taxon>Stenosarchaea group</taxon>
        <taxon>Halobacteria</taxon>
        <taxon>Halobacteriales</taxon>
        <taxon>Haloferacaceae</taxon>
        <taxon>Haloplanus</taxon>
    </lineage>
</organism>
<evidence type="ECO:0000313" key="3">
    <source>
        <dbReference type="Proteomes" id="UP000236755"/>
    </source>
</evidence>
<keyword evidence="3" id="KW-1185">Reference proteome</keyword>
<dbReference type="RefSeq" id="WP_092630774.1">
    <property type="nucleotide sequence ID" value="NZ_FNQT01000001.1"/>
</dbReference>
<evidence type="ECO:0000313" key="2">
    <source>
        <dbReference type="EMBL" id="SDZ80504.1"/>
    </source>
</evidence>
<reference evidence="2 3" key="1">
    <citation type="submission" date="2016-10" db="EMBL/GenBank/DDBJ databases">
        <authorList>
            <person name="de Groot N.N."/>
        </authorList>
    </citation>
    <scope>NUCLEOTIDE SEQUENCE [LARGE SCALE GENOMIC DNA]</scope>
    <source>
        <strain evidence="2 3">CGMCC 1.8712</strain>
    </source>
</reference>
<keyword evidence="1" id="KW-0812">Transmembrane</keyword>
<keyword evidence="1" id="KW-1133">Transmembrane helix</keyword>
<dbReference type="AlphaFoldDB" id="A0A1H3W265"/>
<feature type="transmembrane region" description="Helical" evidence="1">
    <location>
        <begin position="226"/>
        <end position="246"/>
    </location>
</feature>
<dbReference type="Proteomes" id="UP000236755">
    <property type="component" value="Unassembled WGS sequence"/>
</dbReference>
<feature type="transmembrane region" description="Helical" evidence="1">
    <location>
        <begin position="162"/>
        <end position="181"/>
    </location>
</feature>
<dbReference type="OrthoDB" id="313619at2157"/>
<evidence type="ECO:0000256" key="1">
    <source>
        <dbReference type="SAM" id="Phobius"/>
    </source>
</evidence>
<feature type="transmembrane region" description="Helical" evidence="1">
    <location>
        <begin position="25"/>
        <end position="49"/>
    </location>
</feature>
<feature type="transmembrane region" description="Helical" evidence="1">
    <location>
        <begin position="98"/>
        <end position="116"/>
    </location>
</feature>
<sequence length="276" mass="28969">MVPAHAGRDETEWNLDVDASPLSLALAYVFPSVLGGAVVLVGGALVVFFAASVLAGNFRRAIAAVVVTALALVSRRYLPAALETNATNSFFERFSRRGLLVGSLLGALVLLGSALVNDAAPFVVFVASWVPLVVTATFPTSGRADPSTGTLVVDGDEVPLQQVWRVRTLSLGAIAVCWLSYVRGAPTAPRFVIVPADAVGVVTRLVERAPESTPDDQSTIGRPERVVAGLFGVGLLAIGPVLWVALPSGDARVIALYAGALFDLFGLLLLWYAYRA</sequence>